<comment type="similarity">
    <text evidence="2">Belongs to the EccD/Snm4 family.</text>
</comment>
<feature type="transmembrane region" description="Helical" evidence="7">
    <location>
        <begin position="326"/>
        <end position="344"/>
    </location>
</feature>
<feature type="transmembrane region" description="Helical" evidence="7">
    <location>
        <begin position="236"/>
        <end position="258"/>
    </location>
</feature>
<dbReference type="EMBL" id="BSTX01000007">
    <property type="protein sequence ID" value="GLZ81798.1"/>
    <property type="molecule type" value="Genomic_DNA"/>
</dbReference>
<keyword evidence="5 7" id="KW-1133">Transmembrane helix</keyword>
<keyword evidence="4 7" id="KW-0812">Transmembrane</keyword>
<feature type="transmembrane region" description="Helical" evidence="7">
    <location>
        <begin position="180"/>
        <end position="198"/>
    </location>
</feature>
<keyword evidence="3" id="KW-1003">Cell membrane</keyword>
<evidence type="ECO:0000256" key="3">
    <source>
        <dbReference type="ARBA" id="ARBA00022475"/>
    </source>
</evidence>
<dbReference type="GO" id="GO:0005886">
    <property type="term" value="C:plasma membrane"/>
    <property type="evidence" value="ECO:0007669"/>
    <property type="project" value="UniProtKB-SubCell"/>
</dbReference>
<evidence type="ECO:0000256" key="7">
    <source>
        <dbReference type="SAM" id="Phobius"/>
    </source>
</evidence>
<evidence type="ECO:0000313" key="10">
    <source>
        <dbReference type="Proteomes" id="UP001165079"/>
    </source>
</evidence>
<feature type="transmembrane region" description="Helical" evidence="7">
    <location>
        <begin position="149"/>
        <end position="168"/>
    </location>
</feature>
<dbReference type="Gene3D" id="3.10.20.90">
    <property type="entry name" value="Phosphatidylinositol 3-kinase Catalytic Subunit, Chain A, domain 1"/>
    <property type="match status" value="1"/>
</dbReference>
<dbReference type="Pfam" id="PF08817">
    <property type="entry name" value="YukD"/>
    <property type="match status" value="1"/>
</dbReference>
<proteinExistence type="inferred from homology"/>
<organism evidence="9 10">
    <name type="scientific">Actinorhabdospora filicis</name>
    <dbReference type="NCBI Taxonomy" id="1785913"/>
    <lineage>
        <taxon>Bacteria</taxon>
        <taxon>Bacillati</taxon>
        <taxon>Actinomycetota</taxon>
        <taxon>Actinomycetes</taxon>
        <taxon>Micromonosporales</taxon>
        <taxon>Micromonosporaceae</taxon>
        <taxon>Actinorhabdospora</taxon>
    </lineage>
</organism>
<evidence type="ECO:0000259" key="8">
    <source>
        <dbReference type="Pfam" id="PF19053"/>
    </source>
</evidence>
<evidence type="ECO:0000313" key="9">
    <source>
        <dbReference type="EMBL" id="GLZ81798.1"/>
    </source>
</evidence>
<feature type="transmembrane region" description="Helical" evidence="7">
    <location>
        <begin position="264"/>
        <end position="286"/>
    </location>
</feature>
<dbReference type="NCBIfam" id="TIGR03920">
    <property type="entry name" value="T7SS_EccD"/>
    <property type="match status" value="1"/>
</dbReference>
<feature type="transmembrane region" description="Helical" evidence="7">
    <location>
        <begin position="125"/>
        <end position="143"/>
    </location>
</feature>
<dbReference type="InterPro" id="IPR006707">
    <property type="entry name" value="T7SS_EccD"/>
</dbReference>
<dbReference type="Proteomes" id="UP001165079">
    <property type="component" value="Unassembled WGS sequence"/>
</dbReference>
<dbReference type="Pfam" id="PF19053">
    <property type="entry name" value="EccD"/>
    <property type="match status" value="1"/>
</dbReference>
<gene>
    <name evidence="9" type="ORF">Afil01_66050</name>
</gene>
<dbReference type="InterPro" id="IPR024962">
    <property type="entry name" value="YukD-like"/>
</dbReference>
<keyword evidence="10" id="KW-1185">Reference proteome</keyword>
<evidence type="ECO:0000256" key="5">
    <source>
        <dbReference type="ARBA" id="ARBA00022989"/>
    </source>
</evidence>
<accession>A0A9W6ST06</accession>
<feature type="transmembrane region" description="Helical" evidence="7">
    <location>
        <begin position="210"/>
        <end position="229"/>
    </location>
</feature>
<name>A0A9W6ST06_9ACTN</name>
<evidence type="ECO:0000256" key="2">
    <source>
        <dbReference type="ARBA" id="ARBA00006162"/>
    </source>
</evidence>
<feature type="domain" description="EccD-like transmembrane" evidence="8">
    <location>
        <begin position="123"/>
        <end position="466"/>
    </location>
</feature>
<dbReference type="RefSeq" id="WP_285667351.1">
    <property type="nucleotide sequence ID" value="NZ_BSTX01000007.1"/>
</dbReference>
<sequence>MTVTSELCRVTIVAPHTRMDIALPSHVPLAELQQDLLHYASGGPDALDLADAGAAKGGWVLARLGKAPLNPDLSPRQLGIVDGEELFLQPYAQTGPEMVFDDVIDAVATAAGERAGRWQQSTSRAFGIGLGTVALLGGAAAAIATGGAAALWTSLAVGVALLLAALVMARALGSTRAGTVFGLVALAYGFVGGSLLLAEGGGVEAIGAPHLLTAGTVVTVFAVIGGIVVPRSAPVFHAAVICGVALTVGAALCTFLPGRMVTPGRAAVAVAVLALAFLPALPMFAYRVARLPMPTIPTSPQQLRTDAESVDGELALKRSERADEHLTALLATVAAIAAAAEVLMPLDETLPAALTTGWLALLLLVRARVFPTIRQRLPLLLAGVTGLGSLAVATMTADWADTVKLPVVLGGLIALALIALGYSLSVAGKRISPSWGRALDIGEILLIVGVVPLALWVWDVYWTLRTISG</sequence>
<feature type="transmembrane region" description="Helical" evidence="7">
    <location>
        <begin position="405"/>
        <end position="426"/>
    </location>
</feature>
<evidence type="ECO:0000256" key="1">
    <source>
        <dbReference type="ARBA" id="ARBA00004651"/>
    </source>
</evidence>
<dbReference type="AlphaFoldDB" id="A0A9W6ST06"/>
<evidence type="ECO:0000256" key="6">
    <source>
        <dbReference type="ARBA" id="ARBA00023136"/>
    </source>
</evidence>
<keyword evidence="6 7" id="KW-0472">Membrane</keyword>
<feature type="transmembrane region" description="Helical" evidence="7">
    <location>
        <begin position="350"/>
        <end position="367"/>
    </location>
</feature>
<feature type="transmembrane region" description="Helical" evidence="7">
    <location>
        <begin position="379"/>
        <end position="399"/>
    </location>
</feature>
<reference evidence="9" key="1">
    <citation type="submission" date="2023-03" db="EMBL/GenBank/DDBJ databases">
        <title>Actinorhabdospora filicis NBRC 111898.</title>
        <authorList>
            <person name="Ichikawa N."/>
            <person name="Sato H."/>
            <person name="Tonouchi N."/>
        </authorList>
    </citation>
    <scope>NUCLEOTIDE SEQUENCE</scope>
    <source>
        <strain evidence="9">NBRC 111898</strain>
    </source>
</reference>
<dbReference type="PIRSF" id="PIRSF017804">
    <property type="entry name" value="Secretion_EccD1"/>
    <property type="match status" value="1"/>
</dbReference>
<comment type="subcellular location">
    <subcellularLocation>
        <location evidence="1">Cell membrane</location>
        <topology evidence="1">Multi-pass membrane protein</topology>
    </subcellularLocation>
</comment>
<comment type="caution">
    <text evidence="9">The sequence shown here is derived from an EMBL/GenBank/DDBJ whole genome shotgun (WGS) entry which is preliminary data.</text>
</comment>
<dbReference type="InterPro" id="IPR044049">
    <property type="entry name" value="EccD_transm"/>
</dbReference>
<feature type="transmembrane region" description="Helical" evidence="7">
    <location>
        <begin position="438"/>
        <end position="458"/>
    </location>
</feature>
<evidence type="ECO:0000256" key="4">
    <source>
        <dbReference type="ARBA" id="ARBA00022692"/>
    </source>
</evidence>
<protein>
    <submittedName>
        <fullName evidence="9">Type VII secretion integral membrane protein EccD</fullName>
    </submittedName>
</protein>